<evidence type="ECO:0000256" key="1">
    <source>
        <dbReference type="SAM" id="Coils"/>
    </source>
</evidence>
<organism evidence="2 3">
    <name type="scientific">Apostasia shenzhenica</name>
    <dbReference type="NCBI Taxonomy" id="1088818"/>
    <lineage>
        <taxon>Eukaryota</taxon>
        <taxon>Viridiplantae</taxon>
        <taxon>Streptophyta</taxon>
        <taxon>Embryophyta</taxon>
        <taxon>Tracheophyta</taxon>
        <taxon>Spermatophyta</taxon>
        <taxon>Magnoliopsida</taxon>
        <taxon>Liliopsida</taxon>
        <taxon>Asparagales</taxon>
        <taxon>Orchidaceae</taxon>
        <taxon>Apostasioideae</taxon>
        <taxon>Apostasia</taxon>
    </lineage>
</organism>
<reference evidence="2 3" key="1">
    <citation type="journal article" date="2017" name="Nature">
        <title>The Apostasia genome and the evolution of orchids.</title>
        <authorList>
            <person name="Zhang G.Q."/>
            <person name="Liu K.W."/>
            <person name="Li Z."/>
            <person name="Lohaus R."/>
            <person name="Hsiao Y.Y."/>
            <person name="Niu S.C."/>
            <person name="Wang J.Y."/>
            <person name="Lin Y.C."/>
            <person name="Xu Q."/>
            <person name="Chen L.J."/>
            <person name="Yoshida K."/>
            <person name="Fujiwara S."/>
            <person name="Wang Z.W."/>
            <person name="Zhang Y.Q."/>
            <person name="Mitsuda N."/>
            <person name="Wang M."/>
            <person name="Liu G.H."/>
            <person name="Pecoraro L."/>
            <person name="Huang H.X."/>
            <person name="Xiao X.J."/>
            <person name="Lin M."/>
            <person name="Wu X.Y."/>
            <person name="Wu W.L."/>
            <person name="Chen Y.Y."/>
            <person name="Chang S.B."/>
            <person name="Sakamoto S."/>
            <person name="Ohme-Takagi M."/>
            <person name="Yagi M."/>
            <person name="Zeng S.J."/>
            <person name="Shen C.Y."/>
            <person name="Yeh C.M."/>
            <person name="Luo Y.B."/>
            <person name="Tsai W.C."/>
            <person name="Van de Peer Y."/>
            <person name="Liu Z.J."/>
        </authorList>
    </citation>
    <scope>NUCLEOTIDE SEQUENCE [LARGE SCALE GENOMIC DNA]</scope>
    <source>
        <strain evidence="3">cv. Shenzhen</strain>
        <tissue evidence="2">Stem</tissue>
    </source>
</reference>
<keyword evidence="3" id="KW-1185">Reference proteome</keyword>
<keyword evidence="1" id="KW-0175">Coiled coil</keyword>
<proteinExistence type="predicted"/>
<feature type="coiled-coil region" evidence="1">
    <location>
        <begin position="663"/>
        <end position="740"/>
    </location>
</feature>
<dbReference type="AlphaFoldDB" id="A0A2I0BHE7"/>
<protein>
    <submittedName>
        <fullName evidence="2">Uncharacterized protein</fullName>
    </submittedName>
</protein>
<name>A0A2I0BHE7_9ASPA</name>
<dbReference type="EMBL" id="KZ451883">
    <property type="protein sequence ID" value="PKA67194.1"/>
    <property type="molecule type" value="Genomic_DNA"/>
</dbReference>
<evidence type="ECO:0000313" key="3">
    <source>
        <dbReference type="Proteomes" id="UP000236161"/>
    </source>
</evidence>
<evidence type="ECO:0000313" key="2">
    <source>
        <dbReference type="EMBL" id="PKA67194.1"/>
    </source>
</evidence>
<accession>A0A2I0BHE7</accession>
<dbReference type="Proteomes" id="UP000236161">
    <property type="component" value="Unassembled WGS sequence"/>
</dbReference>
<gene>
    <name evidence="2" type="ORF">AXF42_Ash004686</name>
</gene>
<sequence>MVHRIPGGLRSGGLEATYLSKLLRSSCDKRRSFPMIPPHKRAAEAASTSPMAMKKACSDVMYDSAATAMETELKEEPVKLVNEEIGMQTAPAQNELDFCILEGIRWDGVPYEKLYLAFKEIQRMFLQEQPMILDDMEKIRHESIKWKDLPEKISLMLFKRSFRECIWLHSHELFEKWLLKSIDLILEKSLTLRQVIKIVNYCDVEDVNSDFASYPGPDVEWVFMWWKKTETPWIPKRAKNFRHNCIHHPFYDGYDPYKEFENCNKNCVNCRKLLPVLRKLSEFMQWLSKGTTKVQEFIYISSDSKCPLLLNGFAIPDEVINDCKEVFDLPKELIRDCIYDTIIIKWKEDEVKNELEALHHIIGHKCAQELGRTQHSVCDEMVAKFHGRVFEYVIAVGQELIDHFSDVLKEQIKEYKSCVCYYFGYYDGLEQSSKERGTLETGLVVGNIIASNATPRQGHKNELSQVAGVLTQALESAQAPKGEKTTEVVNTDSPVKVPQKTEGRREVSVMHQTLAGVSLKPGKILLKDENIEQFLPMAGVTLVSGQTKMPLVVCGPAPLGRPVPPPSKAERPSFPRLLPVAPEVTLDLEGTRSGLGDRLYEIRREEEKIVENTSQIAEVVKNLDKKIGERETQYLKRIAELERALAAIIDQSRTNPSEELMRMHDLEEKLASLTLKNAEWAGKAEIARGEFHRTIFDIGQAHFVHVKDLQKRIKELDDEKKVLRKERNKLRGEVADAKEIESKARQMAFDAHR</sequence>